<proteinExistence type="predicted"/>
<evidence type="ECO:0000313" key="2">
    <source>
        <dbReference type="EMBL" id="MDR6868437.1"/>
    </source>
</evidence>
<name>A0ABU1SFP5_9MICO</name>
<keyword evidence="1" id="KW-1133">Transmembrane helix</keyword>
<gene>
    <name evidence="2" type="ORF">J2Y69_003053</name>
</gene>
<comment type="caution">
    <text evidence="2">The sequence shown here is derived from an EMBL/GenBank/DDBJ whole genome shotgun (WGS) entry which is preliminary data.</text>
</comment>
<evidence type="ECO:0000313" key="3">
    <source>
        <dbReference type="Proteomes" id="UP001259347"/>
    </source>
</evidence>
<dbReference type="RefSeq" id="WP_310022262.1">
    <property type="nucleotide sequence ID" value="NZ_JAVDUM010000014.1"/>
</dbReference>
<evidence type="ECO:0000256" key="1">
    <source>
        <dbReference type="SAM" id="Phobius"/>
    </source>
</evidence>
<protein>
    <submittedName>
        <fullName evidence="2">Uncharacterized protein</fullName>
    </submittedName>
</protein>
<sequence>MTYDPETYSVPEIARLLKDLRAEMGGLREQVQALAGTFVTRGEFEAWRTAYDREVRDLKADLTETRTATAPVRVSGWTIAAFGLSAVVGLGSLLGLAITLINIIP</sequence>
<dbReference type="EMBL" id="JAVDUM010000014">
    <property type="protein sequence ID" value="MDR6868437.1"/>
    <property type="molecule type" value="Genomic_DNA"/>
</dbReference>
<feature type="transmembrane region" description="Helical" evidence="1">
    <location>
        <begin position="79"/>
        <end position="104"/>
    </location>
</feature>
<keyword evidence="3" id="KW-1185">Reference proteome</keyword>
<organism evidence="2 3">
    <name type="scientific">Microbacterium resistens</name>
    <dbReference type="NCBI Taxonomy" id="156977"/>
    <lineage>
        <taxon>Bacteria</taxon>
        <taxon>Bacillati</taxon>
        <taxon>Actinomycetota</taxon>
        <taxon>Actinomycetes</taxon>
        <taxon>Micrococcales</taxon>
        <taxon>Microbacteriaceae</taxon>
        <taxon>Microbacterium</taxon>
    </lineage>
</organism>
<accession>A0ABU1SFP5</accession>
<keyword evidence="1" id="KW-0812">Transmembrane</keyword>
<dbReference type="Proteomes" id="UP001259347">
    <property type="component" value="Unassembled WGS sequence"/>
</dbReference>
<reference evidence="2 3" key="1">
    <citation type="submission" date="2023-07" db="EMBL/GenBank/DDBJ databases">
        <title>Sorghum-associated microbial communities from plants grown in Nebraska, USA.</title>
        <authorList>
            <person name="Schachtman D."/>
        </authorList>
    </citation>
    <scope>NUCLEOTIDE SEQUENCE [LARGE SCALE GENOMIC DNA]</scope>
    <source>
        <strain evidence="2 3">2980</strain>
    </source>
</reference>
<keyword evidence="1" id="KW-0472">Membrane</keyword>